<reference evidence="1 2" key="1">
    <citation type="submission" date="2018-06" db="EMBL/GenBank/DDBJ databases">
        <title>Comparative genomics reveals the genomic features of Rhizophagus irregularis, R. cerebriforme, R. diaphanum and Gigaspora rosea, and their symbiotic lifestyle signature.</title>
        <authorList>
            <person name="Morin E."/>
            <person name="San Clemente H."/>
            <person name="Chen E.C.H."/>
            <person name="De La Providencia I."/>
            <person name="Hainaut M."/>
            <person name="Kuo A."/>
            <person name="Kohler A."/>
            <person name="Murat C."/>
            <person name="Tang N."/>
            <person name="Roy S."/>
            <person name="Loubradou J."/>
            <person name="Henrissat B."/>
            <person name="Grigoriev I.V."/>
            <person name="Corradi N."/>
            <person name="Roux C."/>
            <person name="Martin F.M."/>
        </authorList>
    </citation>
    <scope>NUCLEOTIDE SEQUENCE [LARGE SCALE GENOMIC DNA]</scope>
    <source>
        <strain evidence="1 2">DAOM 194757</strain>
    </source>
</reference>
<gene>
    <name evidence="1" type="ORF">C2G38_2183493</name>
</gene>
<dbReference type="EMBL" id="QKWP01000513">
    <property type="protein sequence ID" value="RIB18846.1"/>
    <property type="molecule type" value="Genomic_DNA"/>
</dbReference>
<evidence type="ECO:0000313" key="2">
    <source>
        <dbReference type="Proteomes" id="UP000266673"/>
    </source>
</evidence>
<organism evidence="1 2">
    <name type="scientific">Gigaspora rosea</name>
    <dbReference type="NCBI Taxonomy" id="44941"/>
    <lineage>
        <taxon>Eukaryota</taxon>
        <taxon>Fungi</taxon>
        <taxon>Fungi incertae sedis</taxon>
        <taxon>Mucoromycota</taxon>
        <taxon>Glomeromycotina</taxon>
        <taxon>Glomeromycetes</taxon>
        <taxon>Diversisporales</taxon>
        <taxon>Gigasporaceae</taxon>
        <taxon>Gigaspora</taxon>
    </lineage>
</organism>
<dbReference type="Proteomes" id="UP000266673">
    <property type="component" value="Unassembled WGS sequence"/>
</dbReference>
<comment type="caution">
    <text evidence="1">The sequence shown here is derived from an EMBL/GenBank/DDBJ whole genome shotgun (WGS) entry which is preliminary data.</text>
</comment>
<protein>
    <submittedName>
        <fullName evidence="1">Uncharacterized protein</fullName>
    </submittedName>
</protein>
<keyword evidence="2" id="KW-1185">Reference proteome</keyword>
<accession>A0A397VHR4</accession>
<name>A0A397VHR4_9GLOM</name>
<evidence type="ECO:0000313" key="1">
    <source>
        <dbReference type="EMBL" id="RIB18846.1"/>
    </source>
</evidence>
<dbReference type="AlphaFoldDB" id="A0A397VHR4"/>
<sequence length="76" mass="8322">MDSSDPSSVNLGSESGKALAATLCKNFMLIYWSLGRNKIKQVETSGENQANSLDLCWNKLRLYPLLCRGSQANLAV</sequence>
<proteinExistence type="predicted"/>